<dbReference type="InterPro" id="IPR018306">
    <property type="entry name" value="Phage_T5_Orf172_DNA-bd"/>
</dbReference>
<reference evidence="2" key="1">
    <citation type="submission" date="2013-12" db="EMBL/GenBank/DDBJ databases">
        <title>A Varibaculum cambriense genome reconstructed from a premature infant gut community with otherwise low bacterial novelty that shifts toward anaerobic metabolism during the third week of life.</title>
        <authorList>
            <person name="Brown C.T."/>
            <person name="Sharon I."/>
            <person name="Thomas B.C."/>
            <person name="Castelle C.J."/>
            <person name="Morowitz M.J."/>
            <person name="Banfield J.F."/>
        </authorList>
    </citation>
    <scope>NUCLEOTIDE SEQUENCE</scope>
</reference>
<evidence type="ECO:0000259" key="1">
    <source>
        <dbReference type="SMART" id="SM00974"/>
    </source>
</evidence>
<dbReference type="EMBL" id="AZMM01018379">
    <property type="protein sequence ID" value="ETJ20804.1"/>
    <property type="molecule type" value="Genomic_DNA"/>
</dbReference>
<comment type="caution">
    <text evidence="2">The sequence shown here is derived from an EMBL/GenBank/DDBJ whole genome shotgun (WGS) entry which is preliminary data.</text>
</comment>
<sequence length="394" mass="46124">MSDKNTEKLLDIFKDDPFGLLEVKEKKSTYLGENVQLIDSFQEITDFFKKNNREPQKGNDFIETKLFFRLSNLREDIAKCEILKDYDEFDLLKNDKYEKLEVKSVDDIFNSDAFNIFDDINNDIFDVKSLPKKTTMPEYVASRKVCKDFDKYEELLKQCQKELREGLRKLVKFQNGQKIKPGSFFVMKGILLYVDEVGKTVIDKGVKNARLRCIFENGTESDMLMRSLGAELYKDGRSVTESDENLRKELYEKYNNISDDDNESGYIYVLKSKTKDEKIACINNLYKIGFSTTTVEERIKNAENEPTYLMAPVKIVTSYKCYNMNVNKLEGLLHNFFGQSCLEIEVYDNDGEKHKPREWFIAPLEVIEKAIKLIINGQIINYRYDRNTQSIIYK</sequence>
<dbReference type="AlphaFoldDB" id="W1WWK3"/>
<evidence type="ECO:0000313" key="2">
    <source>
        <dbReference type="EMBL" id="ETJ20804.1"/>
    </source>
</evidence>
<protein>
    <submittedName>
        <fullName evidence="2">Putative cytosolic protein</fullName>
    </submittedName>
</protein>
<organism evidence="2">
    <name type="scientific">human gut metagenome</name>
    <dbReference type="NCBI Taxonomy" id="408170"/>
    <lineage>
        <taxon>unclassified sequences</taxon>
        <taxon>metagenomes</taxon>
        <taxon>organismal metagenomes</taxon>
    </lineage>
</organism>
<accession>W1WWK3</accession>
<name>W1WWK3_9ZZZZ</name>
<gene>
    <name evidence="2" type="ORF">Q604_UNBC18379G0008</name>
</gene>
<dbReference type="Pfam" id="PF13455">
    <property type="entry name" value="MUG113"/>
    <property type="match status" value="1"/>
</dbReference>
<dbReference type="SMART" id="SM00974">
    <property type="entry name" value="T5orf172"/>
    <property type="match status" value="1"/>
</dbReference>
<feature type="domain" description="Bacteriophage T5 Orf172 DNA-binding" evidence="1">
    <location>
        <begin position="280"/>
        <end position="374"/>
    </location>
</feature>
<proteinExistence type="predicted"/>